<protein>
    <submittedName>
        <fullName evidence="1">Uncharacterized protein</fullName>
    </submittedName>
</protein>
<organism evidence="1 2">
    <name type="scientific">Tegillarca granosa</name>
    <name type="common">Malaysian cockle</name>
    <name type="synonym">Anadara granosa</name>
    <dbReference type="NCBI Taxonomy" id="220873"/>
    <lineage>
        <taxon>Eukaryota</taxon>
        <taxon>Metazoa</taxon>
        <taxon>Spiralia</taxon>
        <taxon>Lophotrochozoa</taxon>
        <taxon>Mollusca</taxon>
        <taxon>Bivalvia</taxon>
        <taxon>Autobranchia</taxon>
        <taxon>Pteriomorphia</taxon>
        <taxon>Arcoida</taxon>
        <taxon>Arcoidea</taxon>
        <taxon>Arcidae</taxon>
        <taxon>Tegillarca</taxon>
    </lineage>
</organism>
<dbReference type="EMBL" id="JARBDR010000918">
    <property type="protein sequence ID" value="KAJ8301639.1"/>
    <property type="molecule type" value="Genomic_DNA"/>
</dbReference>
<reference evidence="1 2" key="1">
    <citation type="submission" date="2022-12" db="EMBL/GenBank/DDBJ databases">
        <title>Chromosome-level genome of Tegillarca granosa.</title>
        <authorList>
            <person name="Kim J."/>
        </authorList>
    </citation>
    <scope>NUCLEOTIDE SEQUENCE [LARGE SCALE GENOMIC DNA]</scope>
    <source>
        <strain evidence="1">Teg-2019</strain>
        <tissue evidence="1">Adductor muscle</tissue>
    </source>
</reference>
<proteinExistence type="predicted"/>
<gene>
    <name evidence="1" type="ORF">KUTeg_020626</name>
</gene>
<sequence length="124" mass="14780">MYIIFSIYHYFLSGHPVNKNIISFIYSLHPVREYIISSVYLLPEMKYIYNNELNSLKGSDKISKPVRTFQNFYYSLDLPVKKFNLIFVLLLFFYYKHFDNDINLNLDFKICLCIYSVITTKDGG</sequence>
<evidence type="ECO:0000313" key="2">
    <source>
        <dbReference type="Proteomes" id="UP001217089"/>
    </source>
</evidence>
<keyword evidence="2" id="KW-1185">Reference proteome</keyword>
<accession>A0ABQ9E8G7</accession>
<name>A0ABQ9E8G7_TEGGR</name>
<evidence type="ECO:0000313" key="1">
    <source>
        <dbReference type="EMBL" id="KAJ8301639.1"/>
    </source>
</evidence>
<dbReference type="Proteomes" id="UP001217089">
    <property type="component" value="Unassembled WGS sequence"/>
</dbReference>
<comment type="caution">
    <text evidence="1">The sequence shown here is derived from an EMBL/GenBank/DDBJ whole genome shotgun (WGS) entry which is preliminary data.</text>
</comment>